<gene>
    <name evidence="2" type="ORF">VIN01S_15470</name>
</gene>
<accession>A0A4Y3HUB1</accession>
<comment type="caution">
    <text evidence="2">The sequence shown here is derived from an EMBL/GenBank/DDBJ whole genome shotgun (WGS) entry which is preliminary data.</text>
</comment>
<evidence type="ECO:0000313" key="2">
    <source>
        <dbReference type="EMBL" id="GEA50743.1"/>
    </source>
</evidence>
<keyword evidence="1" id="KW-1133">Transmembrane helix</keyword>
<keyword evidence="1" id="KW-0812">Transmembrane</keyword>
<organism evidence="2 3">
    <name type="scientific">Vibrio inusitatus NBRC 102082</name>
    <dbReference type="NCBI Taxonomy" id="1219070"/>
    <lineage>
        <taxon>Bacteria</taxon>
        <taxon>Pseudomonadati</taxon>
        <taxon>Pseudomonadota</taxon>
        <taxon>Gammaproteobacteria</taxon>
        <taxon>Vibrionales</taxon>
        <taxon>Vibrionaceae</taxon>
        <taxon>Vibrio</taxon>
    </lineage>
</organism>
<evidence type="ECO:0000313" key="3">
    <source>
        <dbReference type="Proteomes" id="UP000318717"/>
    </source>
</evidence>
<evidence type="ECO:0000256" key="1">
    <source>
        <dbReference type="SAM" id="Phobius"/>
    </source>
</evidence>
<dbReference type="Proteomes" id="UP000318717">
    <property type="component" value="Unassembled WGS sequence"/>
</dbReference>
<protein>
    <submittedName>
        <fullName evidence="2">Uncharacterized protein</fullName>
    </submittedName>
</protein>
<proteinExistence type="predicted"/>
<sequence>MNRRASFDSKACKQYASNLATIFWAKQTIIFYNCAMRVMLINWLLANSDDGEEMFQLTVLEKTLIVTSTFVLVGTFFTEYMIEFFDFMIGVLSF</sequence>
<name>A0A4Y3HUB1_9VIBR</name>
<reference evidence="2 3" key="1">
    <citation type="submission" date="2019-06" db="EMBL/GenBank/DDBJ databases">
        <title>Whole genome shotgun sequence of Vibrio inusitatus NBRC 102082.</title>
        <authorList>
            <person name="Hosoyama A."/>
            <person name="Uohara A."/>
            <person name="Ohji S."/>
            <person name="Ichikawa N."/>
        </authorList>
    </citation>
    <scope>NUCLEOTIDE SEQUENCE [LARGE SCALE GENOMIC DNA]</scope>
    <source>
        <strain evidence="2 3">NBRC 102082</strain>
    </source>
</reference>
<dbReference type="EMBL" id="BJLF01000006">
    <property type="protein sequence ID" value="GEA50743.1"/>
    <property type="molecule type" value="Genomic_DNA"/>
</dbReference>
<keyword evidence="1" id="KW-0472">Membrane</keyword>
<keyword evidence="3" id="KW-1185">Reference proteome</keyword>
<dbReference type="AlphaFoldDB" id="A0A4Y3HUB1"/>
<feature type="transmembrane region" description="Helical" evidence="1">
    <location>
        <begin position="64"/>
        <end position="82"/>
    </location>
</feature>